<evidence type="ECO:0000313" key="2">
    <source>
        <dbReference type="EMBL" id="CEK61725.1"/>
    </source>
</evidence>
<name>A0A0B6Z1Z5_9EUPU</name>
<proteinExistence type="predicted"/>
<dbReference type="PROSITE" id="PS50835">
    <property type="entry name" value="IG_LIKE"/>
    <property type="match status" value="1"/>
</dbReference>
<evidence type="ECO:0000259" key="1">
    <source>
        <dbReference type="PROSITE" id="PS50835"/>
    </source>
</evidence>
<accession>A0A0B6Z1Z5</accession>
<organism evidence="2">
    <name type="scientific">Arion vulgaris</name>
    <dbReference type="NCBI Taxonomy" id="1028688"/>
    <lineage>
        <taxon>Eukaryota</taxon>
        <taxon>Metazoa</taxon>
        <taxon>Spiralia</taxon>
        <taxon>Lophotrochozoa</taxon>
        <taxon>Mollusca</taxon>
        <taxon>Gastropoda</taxon>
        <taxon>Heterobranchia</taxon>
        <taxon>Euthyneura</taxon>
        <taxon>Panpulmonata</taxon>
        <taxon>Eupulmonata</taxon>
        <taxon>Stylommatophora</taxon>
        <taxon>Helicina</taxon>
        <taxon>Arionoidea</taxon>
        <taxon>Arionidae</taxon>
        <taxon>Arion</taxon>
    </lineage>
</organism>
<reference evidence="2" key="1">
    <citation type="submission" date="2014-12" db="EMBL/GenBank/DDBJ databases">
        <title>Insight into the proteome of Arion vulgaris.</title>
        <authorList>
            <person name="Aradska J."/>
            <person name="Bulat T."/>
            <person name="Smidak R."/>
            <person name="Sarate P."/>
            <person name="Gangsoo J."/>
            <person name="Sialana F."/>
            <person name="Bilban M."/>
            <person name="Lubec G."/>
        </authorList>
    </citation>
    <scope>NUCLEOTIDE SEQUENCE</scope>
    <source>
        <tissue evidence="2">Skin</tissue>
    </source>
</reference>
<dbReference type="AlphaFoldDB" id="A0A0B6Z1Z5"/>
<sequence>YYVTQNYIQENTYATCTCKKEDTTQSGQVVWYQIMDNSTLFLISADVTQSVLVIDTSRQKTYQNLTYICRLENGDS</sequence>
<dbReference type="EMBL" id="HACG01014860">
    <property type="protein sequence ID" value="CEK61725.1"/>
    <property type="molecule type" value="Transcribed_RNA"/>
</dbReference>
<protein>
    <recommendedName>
        <fullName evidence="1">Ig-like domain-containing protein</fullName>
    </recommendedName>
</protein>
<gene>
    <name evidence="2" type="primary">ORF43064</name>
</gene>
<feature type="non-terminal residue" evidence="2">
    <location>
        <position position="1"/>
    </location>
</feature>
<feature type="non-terminal residue" evidence="2">
    <location>
        <position position="76"/>
    </location>
</feature>
<dbReference type="InterPro" id="IPR007110">
    <property type="entry name" value="Ig-like_dom"/>
</dbReference>
<feature type="domain" description="Ig-like" evidence="1">
    <location>
        <begin position="1"/>
        <end position="76"/>
    </location>
</feature>